<name>A0ABR3UDP2_9PLEO</name>
<evidence type="ECO:0000313" key="2">
    <source>
        <dbReference type="EMBL" id="KAL1794454.1"/>
    </source>
</evidence>
<proteinExistence type="predicted"/>
<sequence>MAAPRPPSENFTLHIIKVEMSCTGNLDTNTILIEDASLLRMFAMKDRAVVVDLDALNVAVPVFALEAAGPMPDNEGEEDTDVDFEMLQNAWKTCRLVWKLEKSGTRQANSTEQNRVPAAPRENRTSEDQRRVYTQQTIGSSRVPMTLTPSMPIGRRAFSQPGDNENSVGAAVVSVPANIPSAEHHNQQDSGAYDEVEYGAEDDEDFDQSINTTAKRSGTHKAPEPPKKMRRKTPAKPTTFAATRNLKPRNPTEMIWPTTIITTGTAGTRLRPLMDEMGQILTTYAQREEYMDLLEIFVRAHDIVDQHNLWARWMGSGLKVAMPMFKSVGSGEMDAAERKQMFERKNKARRGQVRFAILRRGRFGERIDEGVGEIMLD</sequence>
<feature type="compositionally biased region" description="Polar residues" evidence="1">
    <location>
        <begin position="105"/>
        <end position="114"/>
    </location>
</feature>
<evidence type="ECO:0000256" key="1">
    <source>
        <dbReference type="SAM" id="MobiDB-lite"/>
    </source>
</evidence>
<dbReference type="GeneID" id="96088197"/>
<comment type="caution">
    <text evidence="2">The sequence shown here is derived from an EMBL/GenBank/DDBJ whole genome shotgun (WGS) entry which is preliminary data.</text>
</comment>
<feature type="compositionally biased region" description="Basic and acidic residues" evidence="1">
    <location>
        <begin position="121"/>
        <end position="131"/>
    </location>
</feature>
<feature type="region of interest" description="Disordered" evidence="1">
    <location>
        <begin position="103"/>
        <end position="133"/>
    </location>
</feature>
<organism evidence="2 3">
    <name type="scientific">Alternaria dauci</name>
    <dbReference type="NCBI Taxonomy" id="48095"/>
    <lineage>
        <taxon>Eukaryota</taxon>
        <taxon>Fungi</taxon>
        <taxon>Dikarya</taxon>
        <taxon>Ascomycota</taxon>
        <taxon>Pezizomycotina</taxon>
        <taxon>Dothideomycetes</taxon>
        <taxon>Pleosporomycetidae</taxon>
        <taxon>Pleosporales</taxon>
        <taxon>Pleosporineae</taxon>
        <taxon>Pleosporaceae</taxon>
        <taxon>Alternaria</taxon>
        <taxon>Alternaria sect. Porri</taxon>
    </lineage>
</organism>
<keyword evidence="3" id="KW-1185">Reference proteome</keyword>
<dbReference type="EMBL" id="JBHGVX010000007">
    <property type="protein sequence ID" value="KAL1794454.1"/>
    <property type="molecule type" value="Genomic_DNA"/>
</dbReference>
<reference evidence="2 3" key="1">
    <citation type="submission" date="2024-09" db="EMBL/GenBank/DDBJ databases">
        <title>T2T genomes of carrot and Alternaria dauci and their utility for understanding host-pathogen interaction during carrot leaf blight disease.</title>
        <authorList>
            <person name="Liu W."/>
            <person name="Xu S."/>
            <person name="Ou C."/>
            <person name="Liu X."/>
            <person name="Zhuang F."/>
            <person name="Deng X.W."/>
        </authorList>
    </citation>
    <scope>NUCLEOTIDE SEQUENCE [LARGE SCALE GENOMIC DNA]</scope>
    <source>
        <strain evidence="2 3">A2016</strain>
    </source>
</reference>
<protein>
    <submittedName>
        <fullName evidence="2">Uncharacterized protein</fullName>
    </submittedName>
</protein>
<dbReference type="Proteomes" id="UP001578633">
    <property type="component" value="Chromosome 7"/>
</dbReference>
<feature type="region of interest" description="Disordered" evidence="1">
    <location>
        <begin position="210"/>
        <end position="236"/>
    </location>
</feature>
<evidence type="ECO:0000313" key="3">
    <source>
        <dbReference type="Proteomes" id="UP001578633"/>
    </source>
</evidence>
<gene>
    <name evidence="2" type="ORF">ACET3X_007875</name>
</gene>
<accession>A0ABR3UDP2</accession>
<dbReference type="RefSeq" id="XP_069305038.1">
    <property type="nucleotide sequence ID" value="XM_069454069.1"/>
</dbReference>